<dbReference type="EMBL" id="PFNG01000038">
    <property type="protein sequence ID" value="PIZ41890.1"/>
    <property type="molecule type" value="Genomic_DNA"/>
</dbReference>
<proteinExistence type="predicted"/>
<dbReference type="InterPro" id="IPR027417">
    <property type="entry name" value="P-loop_NTPase"/>
</dbReference>
<sequence>MGAIQQRGEILRREPGASTNYNFYGISVEVIAESKDLIHALNHIFAHFMCGKEGKADLAVELSGKKRYLTASVRSGLKSFSFDTWPIALLTPSSSDGMRSYKVKSGLGFYELLRTAYFTVFSFVLANLGDFLQFHAGAVAKGEAGIIFPGGSGSGKTTLVLALTRAGYSFLSDEVCLIDPSNLTVSSFPRSVFLGKDVIDKFSDLKVGRNRGDIFITREKKCLIEIDKNSVYQERLPANIRYIVFPNYQPTEKTDLKEITENETIARLIAAGSVLNMTHLGADQGAVLDSIVEIVTSVPCFELVTSNLDGALTVINNLMI</sequence>
<gene>
    <name evidence="1" type="ORF">COY37_01560</name>
</gene>
<reference evidence="2" key="1">
    <citation type="submission" date="2017-09" db="EMBL/GenBank/DDBJ databases">
        <title>Depth-based differentiation of microbial function through sediment-hosted aquifers and enrichment of novel symbionts in the deep terrestrial subsurface.</title>
        <authorList>
            <person name="Probst A.J."/>
            <person name="Ladd B."/>
            <person name="Jarett J.K."/>
            <person name="Geller-Mcgrath D.E."/>
            <person name="Sieber C.M.K."/>
            <person name="Emerson J.B."/>
            <person name="Anantharaman K."/>
            <person name="Thomas B.C."/>
            <person name="Malmstrom R."/>
            <person name="Stieglmeier M."/>
            <person name="Klingl A."/>
            <person name="Woyke T."/>
            <person name="Ryan C.M."/>
            <person name="Banfield J.F."/>
        </authorList>
    </citation>
    <scope>NUCLEOTIDE SEQUENCE [LARGE SCALE GENOMIC DNA]</scope>
</reference>
<evidence type="ECO:0000313" key="2">
    <source>
        <dbReference type="Proteomes" id="UP000230956"/>
    </source>
</evidence>
<dbReference type="Gene3D" id="3.40.50.300">
    <property type="entry name" value="P-loop containing nucleotide triphosphate hydrolases"/>
    <property type="match status" value="1"/>
</dbReference>
<dbReference type="Proteomes" id="UP000230956">
    <property type="component" value="Unassembled WGS sequence"/>
</dbReference>
<accession>A0A2M7TAC2</accession>
<protein>
    <submittedName>
        <fullName evidence="1">Uncharacterized protein</fullName>
    </submittedName>
</protein>
<name>A0A2M7TAC2_9ACTN</name>
<evidence type="ECO:0000313" key="1">
    <source>
        <dbReference type="EMBL" id="PIZ41890.1"/>
    </source>
</evidence>
<dbReference type="AlphaFoldDB" id="A0A2M7TAC2"/>
<dbReference type="SUPFAM" id="SSF53795">
    <property type="entry name" value="PEP carboxykinase-like"/>
    <property type="match status" value="1"/>
</dbReference>
<organism evidence="1 2">
    <name type="scientific">Candidatus Aquicultor secundus</name>
    <dbReference type="NCBI Taxonomy" id="1973895"/>
    <lineage>
        <taxon>Bacteria</taxon>
        <taxon>Bacillati</taxon>
        <taxon>Actinomycetota</taxon>
        <taxon>Candidatus Aquicultoria</taxon>
        <taxon>Candidatus Aquicultorales</taxon>
        <taxon>Candidatus Aquicultoraceae</taxon>
        <taxon>Candidatus Aquicultor</taxon>
    </lineage>
</organism>
<comment type="caution">
    <text evidence="1">The sequence shown here is derived from an EMBL/GenBank/DDBJ whole genome shotgun (WGS) entry which is preliminary data.</text>
</comment>
<dbReference type="RefSeq" id="WP_286678047.1">
    <property type="nucleotide sequence ID" value="NZ_MNXI01000055.1"/>
</dbReference>